<dbReference type="InterPro" id="IPR023214">
    <property type="entry name" value="HAD_sf"/>
</dbReference>
<gene>
    <name evidence="12" type="ORF">WA026_005141</name>
</gene>
<evidence type="ECO:0000313" key="13">
    <source>
        <dbReference type="Proteomes" id="UP001431783"/>
    </source>
</evidence>
<evidence type="ECO:0000256" key="8">
    <source>
        <dbReference type="ARBA" id="ARBA00022967"/>
    </source>
</evidence>
<feature type="transmembrane region" description="Helical" evidence="11">
    <location>
        <begin position="80"/>
        <end position="99"/>
    </location>
</feature>
<feature type="transmembrane region" description="Helical" evidence="11">
    <location>
        <begin position="265"/>
        <end position="293"/>
    </location>
</feature>
<feature type="transmembrane region" description="Helical" evidence="11">
    <location>
        <begin position="196"/>
        <end position="214"/>
    </location>
</feature>
<proteinExistence type="predicted"/>
<feature type="transmembrane region" description="Helical" evidence="11">
    <location>
        <begin position="226"/>
        <end position="245"/>
    </location>
</feature>
<keyword evidence="7" id="KW-0460">Magnesium</keyword>
<dbReference type="NCBIfam" id="TIGR01494">
    <property type="entry name" value="ATPase_P-type"/>
    <property type="match status" value="1"/>
</dbReference>
<feature type="transmembrane region" description="Helical" evidence="11">
    <location>
        <begin position="150"/>
        <end position="171"/>
    </location>
</feature>
<evidence type="ECO:0000256" key="11">
    <source>
        <dbReference type="SAM" id="Phobius"/>
    </source>
</evidence>
<dbReference type="GO" id="GO:0016887">
    <property type="term" value="F:ATP hydrolysis activity"/>
    <property type="evidence" value="ECO:0007669"/>
    <property type="project" value="InterPro"/>
</dbReference>
<keyword evidence="4" id="KW-0479">Metal-binding</keyword>
<keyword evidence="9 11" id="KW-1133">Transmembrane helix</keyword>
<comment type="subcellular location">
    <subcellularLocation>
        <location evidence="1">Membrane</location>
        <topology evidence="1">Multi-pass membrane protein</topology>
    </subcellularLocation>
</comment>
<dbReference type="EMBL" id="JARQZJ010000092">
    <property type="protein sequence ID" value="KAK9884188.1"/>
    <property type="molecule type" value="Genomic_DNA"/>
</dbReference>
<keyword evidence="5" id="KW-0547">Nucleotide-binding</keyword>
<accession>A0AAW1USP9</accession>
<dbReference type="InterPro" id="IPR006544">
    <property type="entry name" value="P-type_TPase_V"/>
</dbReference>
<dbReference type="GO" id="GO:0015203">
    <property type="term" value="F:polyamine transmembrane transporter activity"/>
    <property type="evidence" value="ECO:0007669"/>
    <property type="project" value="TreeGrafter"/>
</dbReference>
<dbReference type="InterPro" id="IPR036412">
    <property type="entry name" value="HAD-like_sf"/>
</dbReference>
<evidence type="ECO:0000256" key="7">
    <source>
        <dbReference type="ARBA" id="ARBA00022842"/>
    </source>
</evidence>
<dbReference type="SUPFAM" id="SSF81665">
    <property type="entry name" value="Calcium ATPase, transmembrane domain M"/>
    <property type="match status" value="1"/>
</dbReference>
<dbReference type="AlphaFoldDB" id="A0AAW1USP9"/>
<dbReference type="GO" id="GO:0019829">
    <property type="term" value="F:ATPase-coupled monoatomic cation transmembrane transporter activity"/>
    <property type="evidence" value="ECO:0007669"/>
    <property type="project" value="TreeGrafter"/>
</dbReference>
<dbReference type="Gene3D" id="3.40.50.1000">
    <property type="entry name" value="HAD superfamily/HAD-like"/>
    <property type="match status" value="1"/>
</dbReference>
<dbReference type="GO" id="GO:0006874">
    <property type="term" value="P:intracellular calcium ion homeostasis"/>
    <property type="evidence" value="ECO:0007669"/>
    <property type="project" value="TreeGrafter"/>
</dbReference>
<evidence type="ECO:0000256" key="9">
    <source>
        <dbReference type="ARBA" id="ARBA00022989"/>
    </source>
</evidence>
<dbReference type="Proteomes" id="UP001431783">
    <property type="component" value="Unassembled WGS sequence"/>
</dbReference>
<dbReference type="InterPro" id="IPR023298">
    <property type="entry name" value="ATPase_P-typ_TM_dom_sf"/>
</dbReference>
<keyword evidence="13" id="KW-1185">Reference proteome</keyword>
<sequence>MSPEQKQQLVQELQALGYYVAMCGDGANDCGALKAAHTGISLSEAESSVASPFTSKNPNISCVIEVIKEGRAALVTSFGIFKYMAAYSICQFMSVLILYTFESNLTDMEFLFIDLCIISVFAFFFGKTASYSGKLAKEPPLTSLISLSPILSLFLQLLLIFIFQIGSFWYLSKQPWYTPFHHTGDDRDNVACKENYTIFTITSFQYITLAIVFSKGKPYRQTIFSNIGFLLTSIILVSFSTYLALTPTTYIANFFSLDVPKDFNFRLTLVLLAVIYFIICFLIESVVIDLIVFKKCSQDMDKSAKYKIIHKDLDNDTKWPPITSTTDFTTTATPDNTMPTCTAEIVVEKENKFDKNHVLNKLYNASDNGQNVENQEFDNFQIMPTDNVVPNGDLNKVSFQSINTNKNPERKLSLKTISDVNLNKKMEFIASNKSKINMSDTNLCSTPSRFSNLKNFESNLGKNAAISEDLFTSVQSNFNNLSSGSDTFKSFSPSDTTTDIFGSNCNISELPYDEDENMKLTSNSSGFTSDLSSTIDERSRNDSIKIDNFYNDR</sequence>
<dbReference type="InterPro" id="IPR001757">
    <property type="entry name" value="P_typ_ATPase"/>
</dbReference>
<keyword evidence="8" id="KW-1278">Translocase</keyword>
<dbReference type="GO" id="GO:0140358">
    <property type="term" value="F:P-type transmembrane transporter activity"/>
    <property type="evidence" value="ECO:0007669"/>
    <property type="project" value="InterPro"/>
</dbReference>
<dbReference type="GO" id="GO:0046872">
    <property type="term" value="F:metal ion binding"/>
    <property type="evidence" value="ECO:0007669"/>
    <property type="project" value="UniProtKB-KW"/>
</dbReference>
<protein>
    <submittedName>
        <fullName evidence="12">Uncharacterized protein</fullName>
    </submittedName>
</protein>
<dbReference type="PANTHER" id="PTHR45630">
    <property type="entry name" value="CATION-TRANSPORTING ATPASE-RELATED"/>
    <property type="match status" value="1"/>
</dbReference>
<keyword evidence="6" id="KW-0067">ATP-binding</keyword>
<evidence type="ECO:0000256" key="5">
    <source>
        <dbReference type="ARBA" id="ARBA00022741"/>
    </source>
</evidence>
<keyword evidence="10 11" id="KW-0472">Membrane</keyword>
<dbReference type="GO" id="GO:0016020">
    <property type="term" value="C:membrane"/>
    <property type="evidence" value="ECO:0007669"/>
    <property type="project" value="UniProtKB-SubCell"/>
</dbReference>
<dbReference type="PANTHER" id="PTHR45630:SF8">
    <property type="entry name" value="CATION-TRANSPORTING ATPASE"/>
    <property type="match status" value="1"/>
</dbReference>
<dbReference type="GO" id="GO:0005524">
    <property type="term" value="F:ATP binding"/>
    <property type="evidence" value="ECO:0007669"/>
    <property type="project" value="UniProtKB-KW"/>
</dbReference>
<keyword evidence="2" id="KW-0597">Phosphoprotein</keyword>
<evidence type="ECO:0000256" key="3">
    <source>
        <dbReference type="ARBA" id="ARBA00022692"/>
    </source>
</evidence>
<feature type="transmembrane region" description="Helical" evidence="11">
    <location>
        <begin position="111"/>
        <end position="129"/>
    </location>
</feature>
<dbReference type="Gene3D" id="1.20.1110.10">
    <property type="entry name" value="Calcium-transporting ATPase, transmembrane domain"/>
    <property type="match status" value="1"/>
</dbReference>
<evidence type="ECO:0000256" key="1">
    <source>
        <dbReference type="ARBA" id="ARBA00004141"/>
    </source>
</evidence>
<dbReference type="SUPFAM" id="SSF56784">
    <property type="entry name" value="HAD-like"/>
    <property type="match status" value="1"/>
</dbReference>
<evidence type="ECO:0000256" key="4">
    <source>
        <dbReference type="ARBA" id="ARBA00022723"/>
    </source>
</evidence>
<evidence type="ECO:0000256" key="6">
    <source>
        <dbReference type="ARBA" id="ARBA00022840"/>
    </source>
</evidence>
<keyword evidence="3 11" id="KW-0812">Transmembrane</keyword>
<organism evidence="12 13">
    <name type="scientific">Henosepilachna vigintioctopunctata</name>
    <dbReference type="NCBI Taxonomy" id="420089"/>
    <lineage>
        <taxon>Eukaryota</taxon>
        <taxon>Metazoa</taxon>
        <taxon>Ecdysozoa</taxon>
        <taxon>Arthropoda</taxon>
        <taxon>Hexapoda</taxon>
        <taxon>Insecta</taxon>
        <taxon>Pterygota</taxon>
        <taxon>Neoptera</taxon>
        <taxon>Endopterygota</taxon>
        <taxon>Coleoptera</taxon>
        <taxon>Polyphaga</taxon>
        <taxon>Cucujiformia</taxon>
        <taxon>Coccinelloidea</taxon>
        <taxon>Coccinellidae</taxon>
        <taxon>Epilachninae</taxon>
        <taxon>Epilachnini</taxon>
        <taxon>Henosepilachna</taxon>
    </lineage>
</organism>
<evidence type="ECO:0000256" key="2">
    <source>
        <dbReference type="ARBA" id="ARBA00022553"/>
    </source>
</evidence>
<comment type="caution">
    <text evidence="12">The sequence shown here is derived from an EMBL/GenBank/DDBJ whole genome shotgun (WGS) entry which is preliminary data.</text>
</comment>
<evidence type="ECO:0000256" key="10">
    <source>
        <dbReference type="ARBA" id="ARBA00023136"/>
    </source>
</evidence>
<reference evidence="12 13" key="1">
    <citation type="submission" date="2023-03" db="EMBL/GenBank/DDBJ databases">
        <title>Genome insight into feeding habits of ladybird beetles.</title>
        <authorList>
            <person name="Li H.-S."/>
            <person name="Huang Y.-H."/>
            <person name="Pang H."/>
        </authorList>
    </citation>
    <scope>NUCLEOTIDE SEQUENCE [LARGE SCALE GENOMIC DNA]</scope>
    <source>
        <strain evidence="12">SYSU_2023b</strain>
        <tissue evidence="12">Whole body</tissue>
    </source>
</reference>
<evidence type="ECO:0000313" key="12">
    <source>
        <dbReference type="EMBL" id="KAK9884188.1"/>
    </source>
</evidence>
<name>A0AAW1USP9_9CUCU</name>